<feature type="transmembrane region" description="Helical" evidence="3">
    <location>
        <begin position="243"/>
        <end position="267"/>
    </location>
</feature>
<dbReference type="PROSITE" id="PS00379">
    <property type="entry name" value="CDP_ALCOHOL_P_TRANSF"/>
    <property type="match status" value="1"/>
</dbReference>
<dbReference type="Pfam" id="PF01066">
    <property type="entry name" value="CDP-OH_P_transf"/>
    <property type="match status" value="1"/>
</dbReference>
<keyword evidence="3" id="KW-0812">Transmembrane</keyword>
<dbReference type="EMBL" id="JBHTBJ010000006">
    <property type="protein sequence ID" value="MFC7274704.1"/>
    <property type="molecule type" value="Genomic_DNA"/>
</dbReference>
<accession>A0ABW2HNF1</accession>
<feature type="transmembrane region" description="Helical" evidence="3">
    <location>
        <begin position="64"/>
        <end position="85"/>
    </location>
</feature>
<keyword evidence="1 2" id="KW-0808">Transferase</keyword>
<protein>
    <submittedName>
        <fullName evidence="4">CDP-alcohol phosphatidyltransferase family protein</fullName>
    </submittedName>
</protein>
<dbReference type="InterPro" id="IPR000462">
    <property type="entry name" value="CDP-OH_P_trans"/>
</dbReference>
<evidence type="ECO:0000256" key="3">
    <source>
        <dbReference type="SAM" id="Phobius"/>
    </source>
</evidence>
<gene>
    <name evidence="4" type="ORF">ACFQS1_11980</name>
</gene>
<feature type="transmembrane region" description="Helical" evidence="3">
    <location>
        <begin position="220"/>
        <end position="237"/>
    </location>
</feature>
<dbReference type="Gene3D" id="1.20.120.1760">
    <property type="match status" value="1"/>
</dbReference>
<dbReference type="InterPro" id="IPR048254">
    <property type="entry name" value="CDP_ALCOHOL_P_TRANSF_CS"/>
</dbReference>
<organism evidence="4 5">
    <name type="scientific">Paractinoplanes rhizophilus</name>
    <dbReference type="NCBI Taxonomy" id="1416877"/>
    <lineage>
        <taxon>Bacteria</taxon>
        <taxon>Bacillati</taxon>
        <taxon>Actinomycetota</taxon>
        <taxon>Actinomycetes</taxon>
        <taxon>Micromonosporales</taxon>
        <taxon>Micromonosporaceae</taxon>
        <taxon>Paractinoplanes</taxon>
    </lineage>
</organism>
<proteinExistence type="inferred from homology"/>
<dbReference type="Proteomes" id="UP001596548">
    <property type="component" value="Unassembled WGS sequence"/>
</dbReference>
<dbReference type="InterPro" id="IPR043130">
    <property type="entry name" value="CDP-OH_PTrfase_TM_dom"/>
</dbReference>
<reference evidence="5" key="1">
    <citation type="journal article" date="2019" name="Int. J. Syst. Evol. Microbiol.">
        <title>The Global Catalogue of Microorganisms (GCM) 10K type strain sequencing project: providing services to taxonomists for standard genome sequencing and annotation.</title>
        <authorList>
            <consortium name="The Broad Institute Genomics Platform"/>
            <consortium name="The Broad Institute Genome Sequencing Center for Infectious Disease"/>
            <person name="Wu L."/>
            <person name="Ma J."/>
        </authorList>
    </citation>
    <scope>NUCLEOTIDE SEQUENCE [LARGE SCALE GENOMIC DNA]</scope>
    <source>
        <strain evidence="5">XZYJT-10</strain>
    </source>
</reference>
<evidence type="ECO:0000256" key="1">
    <source>
        <dbReference type="ARBA" id="ARBA00022679"/>
    </source>
</evidence>
<evidence type="ECO:0000313" key="5">
    <source>
        <dbReference type="Proteomes" id="UP001596548"/>
    </source>
</evidence>
<comment type="similarity">
    <text evidence="2">Belongs to the CDP-alcohol phosphatidyltransferase class-I family.</text>
</comment>
<feature type="transmembrane region" description="Helical" evidence="3">
    <location>
        <begin position="113"/>
        <end position="129"/>
    </location>
</feature>
<dbReference type="RefSeq" id="WP_378966942.1">
    <property type="nucleotide sequence ID" value="NZ_JBHTBJ010000006.1"/>
</dbReference>
<evidence type="ECO:0000313" key="4">
    <source>
        <dbReference type="EMBL" id="MFC7274704.1"/>
    </source>
</evidence>
<comment type="caution">
    <text evidence="4">The sequence shown here is derived from an EMBL/GenBank/DDBJ whole genome shotgun (WGS) entry which is preliminary data.</text>
</comment>
<sequence>MALRVTLGEIRSRTYKRRDAWWTVWLVDPLASRLVWVVAPWRWVTPNRLTTLAFLVGLGSAACFWQASYGWLLLGALLFHLSFVLDCMDGKIARLNGTGSVFGAWLDYVFDRLRVAVCAVALFGGQYVATHNFTYIWLAGIVIFLDMFRYLNALQMGKVKADMKAKLDEARGPIAFAETIAVDPGAEAPDVDEAVDVYSDFRTRFGLFVRIRNVLIRQRIRAHVISGIEFMMFVFIVGPVANLIVGTTVVASALLAGFELLLIYKLWTATKTYDRKMAALVKIPAQVTPARDEVPAA</sequence>
<feature type="transmembrane region" description="Helical" evidence="3">
    <location>
        <begin position="135"/>
        <end position="154"/>
    </location>
</feature>
<feature type="transmembrane region" description="Helical" evidence="3">
    <location>
        <begin position="20"/>
        <end position="44"/>
    </location>
</feature>
<name>A0ABW2HNF1_9ACTN</name>
<keyword evidence="5" id="KW-1185">Reference proteome</keyword>
<evidence type="ECO:0000256" key="2">
    <source>
        <dbReference type="RuleBase" id="RU003750"/>
    </source>
</evidence>
<keyword evidence="3" id="KW-0472">Membrane</keyword>
<keyword evidence="3" id="KW-1133">Transmembrane helix</keyword>